<sequence>MLPVVFYGGFILLLASLTSAKRIEHNWDITYTTANPDGLFERVVIGVNGKWPVPTIEAEKGDTVVINVRNKLHDWVTTLHAHGLYQNGTGYQDGAPGVTECGIPPGASRTYEYNLGDQTGTYWIHGHVDLQYMDGLRAPFIIHDPDDPYKDQYDEELIVSVSDWYHNQSRVNAAWFLSKQNPDAVEPLPQSGIVNDQSDAKFYFEPGKTYRMRLLNMAGFTTFYYSIDGHEFDIIETDGALTEPYRTKNAYLTVAQRMSILVKAKERTDLNYLMHFDMDQNQFDLPLGDLNPNITAKIIYDESHDNYAPSEDIGMKSEFDDFNLRSLQDQNSVDPDRTLNITIEEGITTDGLNRGLVNRVPFIKPLTPVLFSELTTKELANDHRIYGPQTNAYITKHLEFVELVVNNFDEDAHPFHLHGHKFQVVARGTHKHQMYKEGDGTSVGKWNLEKPVLRDTLRVHGQSFAVIRYRADNPGVWLFHCHIEWHFYSGMGAVMIEAADQAQEKMQVPPSLANQCKELGLPASGNGAGKEGYDLSGAPHGIYYPKDKPLSGD</sequence>
<dbReference type="GO" id="GO:0033573">
    <property type="term" value="C:high-affinity iron permease complex"/>
    <property type="evidence" value="ECO:0007669"/>
    <property type="project" value="TreeGrafter"/>
</dbReference>
<evidence type="ECO:0008006" key="12">
    <source>
        <dbReference type="Google" id="ProtNLM"/>
    </source>
</evidence>
<keyword evidence="5" id="KW-0186">Copper</keyword>
<dbReference type="GO" id="GO:0033215">
    <property type="term" value="P:reductive iron assimilation"/>
    <property type="evidence" value="ECO:0007669"/>
    <property type="project" value="TreeGrafter"/>
</dbReference>
<dbReference type="InterPro" id="IPR044130">
    <property type="entry name" value="CuRO_2_Fet3-like"/>
</dbReference>
<dbReference type="Pfam" id="PF07732">
    <property type="entry name" value="Cu-oxidase_3"/>
    <property type="match status" value="1"/>
</dbReference>
<dbReference type="CDD" id="cd13877">
    <property type="entry name" value="CuRO_2_Fet3p_like"/>
    <property type="match status" value="1"/>
</dbReference>
<dbReference type="CDD" id="cd13851">
    <property type="entry name" value="CuRO_1_Fet3p"/>
    <property type="match status" value="1"/>
</dbReference>
<evidence type="ECO:0000259" key="9">
    <source>
        <dbReference type="Pfam" id="PF07731"/>
    </source>
</evidence>
<feature type="signal peptide" evidence="7">
    <location>
        <begin position="1"/>
        <end position="20"/>
    </location>
</feature>
<evidence type="ECO:0000256" key="7">
    <source>
        <dbReference type="SAM" id="SignalP"/>
    </source>
</evidence>
<dbReference type="PANTHER" id="PTHR11709">
    <property type="entry name" value="MULTI-COPPER OXIDASE"/>
    <property type="match status" value="1"/>
</dbReference>
<dbReference type="PANTHER" id="PTHR11709:SF361">
    <property type="entry name" value="IRON TRANSPORT MULTICOPPER OXIDASE FET3"/>
    <property type="match status" value="1"/>
</dbReference>
<dbReference type="Gene3D" id="2.60.40.420">
    <property type="entry name" value="Cupredoxins - blue copper proteins"/>
    <property type="match status" value="3"/>
</dbReference>
<evidence type="ECO:0000313" key="11">
    <source>
        <dbReference type="EMBL" id="CDS12866.1"/>
    </source>
</evidence>
<comment type="similarity">
    <text evidence="1">Belongs to the multicopper oxidase family.</text>
</comment>
<feature type="domain" description="Plastocyanin-like" evidence="8">
    <location>
        <begin position="156"/>
        <end position="281"/>
    </location>
</feature>
<protein>
    <recommendedName>
        <fullName evidence="12">L-ascorbate oxidase</fullName>
    </recommendedName>
</protein>
<dbReference type="PROSITE" id="PS00080">
    <property type="entry name" value="MULTICOPPER_OXIDASE2"/>
    <property type="match status" value="1"/>
</dbReference>
<keyword evidence="2" id="KW-0479">Metal-binding</keyword>
<evidence type="ECO:0000256" key="1">
    <source>
        <dbReference type="ARBA" id="ARBA00010609"/>
    </source>
</evidence>
<proteinExistence type="inferred from homology"/>
<dbReference type="GO" id="GO:0005507">
    <property type="term" value="F:copper ion binding"/>
    <property type="evidence" value="ECO:0007669"/>
    <property type="project" value="InterPro"/>
</dbReference>
<dbReference type="Pfam" id="PF07731">
    <property type="entry name" value="Cu-oxidase_2"/>
    <property type="match status" value="1"/>
</dbReference>
<evidence type="ECO:0000259" key="10">
    <source>
        <dbReference type="Pfam" id="PF07732"/>
    </source>
</evidence>
<evidence type="ECO:0000259" key="8">
    <source>
        <dbReference type="Pfam" id="PF00394"/>
    </source>
</evidence>
<evidence type="ECO:0000256" key="6">
    <source>
        <dbReference type="SAM" id="MobiDB-lite"/>
    </source>
</evidence>
<evidence type="ECO:0000256" key="2">
    <source>
        <dbReference type="ARBA" id="ARBA00022723"/>
    </source>
</evidence>
<reference evidence="11" key="1">
    <citation type="journal article" date="2014" name="Genome Announc.">
        <title>De novo whole-genome sequence and genome annotation of Lichtheimia ramosa.</title>
        <authorList>
            <person name="Linde J."/>
            <person name="Schwartze V."/>
            <person name="Binder U."/>
            <person name="Lass-Florl C."/>
            <person name="Voigt K."/>
            <person name="Horn F."/>
        </authorList>
    </citation>
    <scope>NUCLEOTIDE SEQUENCE</scope>
    <source>
        <strain evidence="11">JMRC FSU:6197</strain>
    </source>
</reference>
<feature type="domain" description="Plastocyanin-like" evidence="9">
    <location>
        <begin position="377"/>
        <end position="499"/>
    </location>
</feature>
<dbReference type="InterPro" id="IPR008972">
    <property type="entry name" value="Cupredoxin"/>
</dbReference>
<feature type="region of interest" description="Disordered" evidence="6">
    <location>
        <begin position="528"/>
        <end position="553"/>
    </location>
</feature>
<feature type="chain" id="PRO_5001726644" description="L-ascorbate oxidase" evidence="7">
    <location>
        <begin position="21"/>
        <end position="553"/>
    </location>
</feature>
<dbReference type="OrthoDB" id="2121828at2759"/>
<evidence type="ECO:0000256" key="4">
    <source>
        <dbReference type="ARBA" id="ARBA00023002"/>
    </source>
</evidence>
<evidence type="ECO:0000256" key="5">
    <source>
        <dbReference type="ARBA" id="ARBA00023008"/>
    </source>
</evidence>
<dbReference type="SUPFAM" id="SSF49503">
    <property type="entry name" value="Cupredoxins"/>
    <property type="match status" value="3"/>
</dbReference>
<evidence type="ECO:0000256" key="3">
    <source>
        <dbReference type="ARBA" id="ARBA00022729"/>
    </source>
</evidence>
<dbReference type="InterPro" id="IPR045087">
    <property type="entry name" value="Cu-oxidase_fam"/>
</dbReference>
<dbReference type="GO" id="GO:0004322">
    <property type="term" value="F:ferroxidase activity"/>
    <property type="evidence" value="ECO:0007669"/>
    <property type="project" value="TreeGrafter"/>
</dbReference>
<keyword evidence="4" id="KW-0560">Oxidoreductase</keyword>
<accession>A0A077WZ23</accession>
<dbReference type="AlphaFoldDB" id="A0A077WZ23"/>
<dbReference type="GO" id="GO:0010106">
    <property type="term" value="P:cellular response to iron ion starvation"/>
    <property type="evidence" value="ECO:0007669"/>
    <property type="project" value="TreeGrafter"/>
</dbReference>
<organism evidence="11">
    <name type="scientific">Lichtheimia ramosa</name>
    <dbReference type="NCBI Taxonomy" id="688394"/>
    <lineage>
        <taxon>Eukaryota</taxon>
        <taxon>Fungi</taxon>
        <taxon>Fungi incertae sedis</taxon>
        <taxon>Mucoromycota</taxon>
        <taxon>Mucoromycotina</taxon>
        <taxon>Mucoromycetes</taxon>
        <taxon>Mucorales</taxon>
        <taxon>Lichtheimiaceae</taxon>
        <taxon>Lichtheimia</taxon>
    </lineage>
</organism>
<dbReference type="Pfam" id="PF00394">
    <property type="entry name" value="Cu-oxidase"/>
    <property type="match status" value="1"/>
</dbReference>
<dbReference type="InterPro" id="IPR011706">
    <property type="entry name" value="Cu-oxidase_C"/>
</dbReference>
<keyword evidence="3 7" id="KW-0732">Signal</keyword>
<feature type="domain" description="Plastocyanin-like" evidence="10">
    <location>
        <begin position="29"/>
        <end position="146"/>
    </location>
</feature>
<dbReference type="EMBL" id="LK023368">
    <property type="protein sequence ID" value="CDS12866.1"/>
    <property type="molecule type" value="Genomic_DNA"/>
</dbReference>
<dbReference type="PROSITE" id="PS00079">
    <property type="entry name" value="MULTICOPPER_OXIDASE1"/>
    <property type="match status" value="1"/>
</dbReference>
<dbReference type="InterPro" id="IPR001117">
    <property type="entry name" value="Cu-oxidase_2nd"/>
</dbReference>
<name>A0A077WZ23_9FUNG</name>
<gene>
    <name evidence="11" type="ORF">LRAMOSA05050</name>
</gene>
<dbReference type="InterPro" id="IPR033138">
    <property type="entry name" value="Cu_oxidase_CS"/>
</dbReference>
<dbReference type="InterPro" id="IPR011707">
    <property type="entry name" value="Cu-oxidase-like_N"/>
</dbReference>
<dbReference type="InterPro" id="IPR002355">
    <property type="entry name" value="Cu_oxidase_Cu_BS"/>
</dbReference>